<comment type="caution">
    <text evidence="8">The sequence shown here is derived from an EMBL/GenBank/DDBJ whole genome shotgun (WGS) entry which is preliminary data.</text>
</comment>
<keyword evidence="9" id="KW-1185">Reference proteome</keyword>
<dbReference type="Proteomes" id="UP000838100">
    <property type="component" value="Unassembled WGS sequence"/>
</dbReference>
<keyword evidence="4 6" id="KW-1133">Transmembrane helix</keyword>
<keyword evidence="5 6" id="KW-0472">Membrane</keyword>
<dbReference type="NCBIfam" id="TIGR00785">
    <property type="entry name" value="dass"/>
    <property type="match status" value="1"/>
</dbReference>
<dbReference type="InterPro" id="IPR004680">
    <property type="entry name" value="Cit_transptr-like_dom"/>
</dbReference>
<sequence length="447" mass="47892">MASLTLPMKLLLISLWAMVSYWLGHSLVDDSETQVGLFMLILFAGLWVTEIVPLPVSALLVPVVAALSHIMPFGVAMSNFSSTVIFLFMGGFTLAALLNKHGIDTWLANKVTTLAGGHLWVSVILFLLTVAVLSMWMSNTSTTAMMLPIALSLVDDRFPRMRTFLVLGTAYAANVGGLATLVGSPPNGIAASAMNLDFLTWLSVGLPTAAMLFPTVLLILYLVLRPEHDAQIGRTEQAVAMNWTPTAKGAVVLFLITVVCWIFAAPIGQYLAVDSFDRIVAVAITAAAPALGLIQWKELERKIDWGILLLFGGGLCLSMALKSTGTSSWLASELMSGLQYAPTWLLIMACIAFMLFLTELASNTGSAAILIPVMISLADQFNPAITYSLVFGVSLAATCAFMLPVATPPNALAYATGIVKQSNMLKAGLLLNIVSIFIVYFCVTLFI</sequence>
<evidence type="ECO:0000256" key="6">
    <source>
        <dbReference type="SAM" id="Phobius"/>
    </source>
</evidence>
<organism evidence="8 9">
    <name type="scientific">Sinobacterium norvegicum</name>
    <dbReference type="NCBI Taxonomy" id="1641715"/>
    <lineage>
        <taxon>Bacteria</taxon>
        <taxon>Pseudomonadati</taxon>
        <taxon>Pseudomonadota</taxon>
        <taxon>Gammaproteobacteria</taxon>
        <taxon>Cellvibrionales</taxon>
        <taxon>Spongiibacteraceae</taxon>
        <taxon>Sinobacterium</taxon>
    </lineage>
</organism>
<proteinExistence type="predicted"/>
<evidence type="ECO:0000256" key="3">
    <source>
        <dbReference type="ARBA" id="ARBA00022692"/>
    </source>
</evidence>
<feature type="transmembrane region" description="Helical" evidence="6">
    <location>
        <begin position="341"/>
        <end position="363"/>
    </location>
</feature>
<dbReference type="Pfam" id="PF03600">
    <property type="entry name" value="CitMHS"/>
    <property type="match status" value="1"/>
</dbReference>
<evidence type="ECO:0000256" key="4">
    <source>
        <dbReference type="ARBA" id="ARBA00022989"/>
    </source>
</evidence>
<evidence type="ECO:0000259" key="7">
    <source>
        <dbReference type="Pfam" id="PF03600"/>
    </source>
</evidence>
<feature type="transmembrane region" description="Helical" evidence="6">
    <location>
        <begin position="427"/>
        <end position="446"/>
    </location>
</feature>
<reference evidence="8" key="1">
    <citation type="submission" date="2021-12" db="EMBL/GenBank/DDBJ databases">
        <authorList>
            <person name="Rodrigo-Torres L."/>
            <person name="Arahal R. D."/>
            <person name="Lucena T."/>
        </authorList>
    </citation>
    <scope>NUCLEOTIDE SEQUENCE</scope>
    <source>
        <strain evidence="8">CECT 8267</strain>
    </source>
</reference>
<feature type="transmembrane region" description="Helical" evidence="6">
    <location>
        <begin position="279"/>
        <end position="296"/>
    </location>
</feature>
<feature type="transmembrane region" description="Helical" evidence="6">
    <location>
        <begin position="204"/>
        <end position="224"/>
    </location>
</feature>
<dbReference type="InterPro" id="IPR001898">
    <property type="entry name" value="SLC13A/DASS"/>
</dbReference>
<keyword evidence="2" id="KW-0813">Transport</keyword>
<dbReference type="EMBL" id="CAKLPX010000001">
    <property type="protein sequence ID" value="CAH0991196.1"/>
    <property type="molecule type" value="Genomic_DNA"/>
</dbReference>
<feature type="transmembrane region" description="Helical" evidence="6">
    <location>
        <begin position="79"/>
        <end position="98"/>
    </location>
</feature>
<feature type="transmembrane region" description="Helical" evidence="6">
    <location>
        <begin position="36"/>
        <end position="67"/>
    </location>
</feature>
<dbReference type="PANTHER" id="PTHR10283">
    <property type="entry name" value="SOLUTE CARRIER FAMILY 13 MEMBER"/>
    <property type="match status" value="1"/>
</dbReference>
<dbReference type="RefSeq" id="WP_237443853.1">
    <property type="nucleotide sequence ID" value="NZ_CAKLPX010000001.1"/>
</dbReference>
<accession>A0ABM9AE40</accession>
<dbReference type="PANTHER" id="PTHR10283:SF82">
    <property type="entry name" value="SOLUTE CARRIER FAMILY 13 MEMBER 2"/>
    <property type="match status" value="1"/>
</dbReference>
<protein>
    <submittedName>
        <fullName evidence="8">Sodium-dependent dicarboxylate transporter SdcS</fullName>
    </submittedName>
</protein>
<feature type="transmembrane region" description="Helical" evidence="6">
    <location>
        <begin position="164"/>
        <end position="184"/>
    </location>
</feature>
<feature type="transmembrane region" description="Helical" evidence="6">
    <location>
        <begin position="118"/>
        <end position="137"/>
    </location>
</feature>
<feature type="transmembrane region" description="Helical" evidence="6">
    <location>
        <begin position="303"/>
        <end position="321"/>
    </location>
</feature>
<name>A0ABM9AE40_9GAMM</name>
<evidence type="ECO:0000256" key="1">
    <source>
        <dbReference type="ARBA" id="ARBA00004141"/>
    </source>
</evidence>
<comment type="subcellular location">
    <subcellularLocation>
        <location evidence="1">Membrane</location>
        <topology evidence="1">Multi-pass membrane protein</topology>
    </subcellularLocation>
</comment>
<gene>
    <name evidence="8" type="primary">sdcS</name>
    <name evidence="8" type="ORF">SIN8267_01298</name>
</gene>
<dbReference type="CDD" id="cd01115">
    <property type="entry name" value="SLC13_permease"/>
    <property type="match status" value="1"/>
</dbReference>
<feature type="domain" description="Citrate transporter-like" evidence="7">
    <location>
        <begin position="46"/>
        <end position="382"/>
    </location>
</feature>
<evidence type="ECO:0000313" key="9">
    <source>
        <dbReference type="Proteomes" id="UP000838100"/>
    </source>
</evidence>
<keyword evidence="3 6" id="KW-0812">Transmembrane</keyword>
<evidence type="ECO:0000313" key="8">
    <source>
        <dbReference type="EMBL" id="CAH0991196.1"/>
    </source>
</evidence>
<feature type="transmembrane region" description="Helical" evidence="6">
    <location>
        <begin position="251"/>
        <end position="273"/>
    </location>
</feature>
<evidence type="ECO:0000256" key="2">
    <source>
        <dbReference type="ARBA" id="ARBA00022448"/>
    </source>
</evidence>
<feature type="transmembrane region" description="Helical" evidence="6">
    <location>
        <begin position="384"/>
        <end position="407"/>
    </location>
</feature>
<evidence type="ECO:0000256" key="5">
    <source>
        <dbReference type="ARBA" id="ARBA00023136"/>
    </source>
</evidence>